<dbReference type="InterPro" id="IPR033254">
    <property type="entry name" value="Plant_FLA"/>
</dbReference>
<evidence type="ECO:0000256" key="8">
    <source>
        <dbReference type="ARBA" id="ARBA00023136"/>
    </source>
</evidence>
<evidence type="ECO:0000256" key="11">
    <source>
        <dbReference type="ARBA" id="ARBA00024686"/>
    </source>
</evidence>
<feature type="domain" description="FAS1" evidence="13">
    <location>
        <begin position="25"/>
        <end position="139"/>
    </location>
</feature>
<dbReference type="SUPFAM" id="SSF82153">
    <property type="entry name" value="FAS1 domain"/>
    <property type="match status" value="2"/>
</dbReference>
<dbReference type="PROSITE" id="PS50213">
    <property type="entry name" value="FAS1"/>
    <property type="match status" value="2"/>
</dbReference>
<reference evidence="14 15" key="2">
    <citation type="journal article" date="2017" name="Nature">
        <title>The Apostasia genome and the evolution of orchids.</title>
        <authorList>
            <person name="Zhang G.Q."/>
            <person name="Liu K.W."/>
            <person name="Li Z."/>
            <person name="Lohaus R."/>
            <person name="Hsiao Y.Y."/>
            <person name="Niu S.C."/>
            <person name="Wang J.Y."/>
            <person name="Lin Y.C."/>
            <person name="Xu Q."/>
            <person name="Chen L.J."/>
            <person name="Yoshida K."/>
            <person name="Fujiwara S."/>
            <person name="Wang Z.W."/>
            <person name="Zhang Y.Q."/>
            <person name="Mitsuda N."/>
            <person name="Wang M."/>
            <person name="Liu G.H."/>
            <person name="Pecoraro L."/>
            <person name="Huang H.X."/>
            <person name="Xiao X.J."/>
            <person name="Lin M."/>
            <person name="Wu X.Y."/>
            <person name="Wu W.L."/>
            <person name="Chen Y.Y."/>
            <person name="Chang S.B."/>
            <person name="Sakamoto S."/>
            <person name="Ohme-Takagi M."/>
            <person name="Yagi M."/>
            <person name="Zeng S.J."/>
            <person name="Shen C.Y."/>
            <person name="Yeh C.M."/>
            <person name="Luo Y.B."/>
            <person name="Tsai W.C."/>
            <person name="Van de Peer Y."/>
            <person name="Liu Z.J."/>
        </authorList>
    </citation>
    <scope>NUCLEOTIDE SEQUENCE [LARGE SCALE GENOMIC DNA]</scope>
    <source>
        <tissue evidence="14">The whole plant</tissue>
    </source>
</reference>
<evidence type="ECO:0000256" key="10">
    <source>
        <dbReference type="ARBA" id="ARBA00023288"/>
    </source>
</evidence>
<evidence type="ECO:0000256" key="5">
    <source>
        <dbReference type="ARBA" id="ARBA00022729"/>
    </source>
</evidence>
<evidence type="ECO:0000256" key="2">
    <source>
        <dbReference type="ARBA" id="ARBA00007843"/>
    </source>
</evidence>
<feature type="compositionally biased region" description="Acidic residues" evidence="12">
    <location>
        <begin position="377"/>
        <end position="394"/>
    </location>
</feature>
<keyword evidence="6" id="KW-0677">Repeat</keyword>
<feature type="region of interest" description="Disordered" evidence="12">
    <location>
        <begin position="337"/>
        <end position="394"/>
    </location>
</feature>
<accession>A0A2I0XI20</accession>
<feature type="compositionally biased region" description="Low complexity" evidence="12">
    <location>
        <begin position="347"/>
        <end position="356"/>
    </location>
</feature>
<comment type="similarity">
    <text evidence="2">Belongs to the fasciclin-like AGP family.</text>
</comment>
<dbReference type="Pfam" id="PF02469">
    <property type="entry name" value="Fasciclin"/>
    <property type="match status" value="2"/>
</dbReference>
<keyword evidence="4" id="KW-0336">GPI-anchor</keyword>
<dbReference type="InterPro" id="IPR000782">
    <property type="entry name" value="FAS1_domain"/>
</dbReference>
<reference evidence="14 15" key="1">
    <citation type="journal article" date="2016" name="Sci. Rep.">
        <title>The Dendrobium catenatum Lindl. genome sequence provides insights into polysaccharide synthase, floral development and adaptive evolution.</title>
        <authorList>
            <person name="Zhang G.Q."/>
            <person name="Xu Q."/>
            <person name="Bian C."/>
            <person name="Tsai W.C."/>
            <person name="Yeh C.M."/>
            <person name="Liu K.W."/>
            <person name="Yoshida K."/>
            <person name="Zhang L.S."/>
            <person name="Chang S.B."/>
            <person name="Chen F."/>
            <person name="Shi Y."/>
            <person name="Su Y.Y."/>
            <person name="Zhang Y.Q."/>
            <person name="Chen L.J."/>
            <person name="Yin Y."/>
            <person name="Lin M."/>
            <person name="Huang H."/>
            <person name="Deng H."/>
            <person name="Wang Z.W."/>
            <person name="Zhu S.L."/>
            <person name="Zhao X."/>
            <person name="Deng C."/>
            <person name="Niu S.C."/>
            <person name="Huang J."/>
            <person name="Wang M."/>
            <person name="Liu G.H."/>
            <person name="Yang H.J."/>
            <person name="Xiao X.J."/>
            <person name="Hsiao Y.Y."/>
            <person name="Wu W.L."/>
            <person name="Chen Y.Y."/>
            <person name="Mitsuda N."/>
            <person name="Ohme-Takagi M."/>
            <person name="Luo Y.B."/>
            <person name="Van de Peer Y."/>
            <person name="Liu Z.J."/>
        </authorList>
    </citation>
    <scope>NUCLEOTIDE SEQUENCE [LARGE SCALE GENOMIC DNA]</scope>
    <source>
        <tissue evidence="14">The whole plant</tissue>
    </source>
</reference>
<keyword evidence="10" id="KW-0449">Lipoprotein</keyword>
<evidence type="ECO:0000313" key="14">
    <source>
        <dbReference type="EMBL" id="PKU87549.1"/>
    </source>
</evidence>
<evidence type="ECO:0000256" key="9">
    <source>
        <dbReference type="ARBA" id="ARBA00023180"/>
    </source>
</evidence>
<keyword evidence="7" id="KW-0654">Proteoglycan</keyword>
<dbReference type="PANTHER" id="PTHR32382">
    <property type="entry name" value="FASCICLIN-LIKE ARABINOGALACTAN PROTEIN"/>
    <property type="match status" value="1"/>
</dbReference>
<feature type="domain" description="FAS1" evidence="13">
    <location>
        <begin position="186"/>
        <end position="327"/>
    </location>
</feature>
<keyword evidence="9" id="KW-0325">Glycoprotein</keyword>
<organism evidence="14 15">
    <name type="scientific">Dendrobium catenatum</name>
    <dbReference type="NCBI Taxonomy" id="906689"/>
    <lineage>
        <taxon>Eukaryota</taxon>
        <taxon>Viridiplantae</taxon>
        <taxon>Streptophyta</taxon>
        <taxon>Embryophyta</taxon>
        <taxon>Tracheophyta</taxon>
        <taxon>Spermatophyta</taxon>
        <taxon>Magnoliopsida</taxon>
        <taxon>Liliopsida</taxon>
        <taxon>Asparagales</taxon>
        <taxon>Orchidaceae</taxon>
        <taxon>Epidendroideae</taxon>
        <taxon>Malaxideae</taxon>
        <taxon>Dendrobiinae</taxon>
        <taxon>Dendrobium</taxon>
    </lineage>
</organism>
<protein>
    <submittedName>
        <fullName evidence="14">Fasciclin-like arabinogalactan protein 2</fullName>
    </submittedName>
</protein>
<comment type="subcellular location">
    <subcellularLocation>
        <location evidence="1">Cell membrane</location>
        <topology evidence="1">Lipid-anchor</topology>
        <topology evidence="1">GPI-anchor</topology>
    </subcellularLocation>
</comment>
<dbReference type="STRING" id="906689.A0A2I0XI20"/>
<evidence type="ECO:0000256" key="12">
    <source>
        <dbReference type="SAM" id="MobiDB-lite"/>
    </source>
</evidence>
<dbReference type="AlphaFoldDB" id="A0A2I0XI20"/>
<evidence type="ECO:0000259" key="13">
    <source>
        <dbReference type="PROSITE" id="PS50213"/>
    </source>
</evidence>
<proteinExistence type="inferred from homology"/>
<keyword evidence="5" id="KW-0732">Signal</keyword>
<keyword evidence="8" id="KW-0472">Membrane</keyword>
<keyword evidence="15" id="KW-1185">Reference proteome</keyword>
<evidence type="ECO:0000256" key="3">
    <source>
        <dbReference type="ARBA" id="ARBA00022475"/>
    </source>
</evidence>
<dbReference type="SMART" id="SM00554">
    <property type="entry name" value="FAS1"/>
    <property type="match status" value="2"/>
</dbReference>
<dbReference type="PANTHER" id="PTHR32382:SF4">
    <property type="entry name" value="FASCICLIN-LIKE ARABINOGALACTAN PROTEIN 1"/>
    <property type="match status" value="1"/>
</dbReference>
<dbReference type="InterPro" id="IPR036378">
    <property type="entry name" value="FAS1_dom_sf"/>
</dbReference>
<evidence type="ECO:0000256" key="7">
    <source>
        <dbReference type="ARBA" id="ARBA00022974"/>
    </source>
</evidence>
<dbReference type="EMBL" id="KZ501872">
    <property type="protein sequence ID" value="PKU87549.1"/>
    <property type="molecule type" value="Genomic_DNA"/>
</dbReference>
<dbReference type="Proteomes" id="UP000233837">
    <property type="component" value="Unassembled WGS sequence"/>
</dbReference>
<dbReference type="GO" id="GO:0098552">
    <property type="term" value="C:side of membrane"/>
    <property type="evidence" value="ECO:0007669"/>
    <property type="project" value="UniProtKB-KW"/>
</dbReference>
<keyword evidence="3" id="KW-1003">Cell membrane</keyword>
<sequence>MRTVFQPPLPLIILILCMYITPICSFNITKILAQHPEFSTFNHYLSATHLAGEINRRKTITVLAISNSGMGSVLSKHLTLYTLRNLLSLHVLVDYFGAKQLHQLTRGTTLSSTLFQATGTAPGTTGFVNITLHRAGRVFFSATDSGGNPPVSFVKSLKEIPYVISVIQISSPLSSPEAEAPTPAPTDVNITALMAKKGCKTFADLLDSTADAASAFASNVGSGLSAFCPVDQAINPFLPSFKNLTAGEKLSVLLYHAIPVYYSIQMLKSNNGVMNTLATEGTKKNYNLSVHNDGEVVTLKTKVDTAKITGTLIDEDPLAVYTIDVVLKPRELFKPVEAPAPAPAPAPTTDVAADSPKGAKKKHKHALPPPTAGEPADSPDEESADQKVDDDENDAVGGRVVVVAGKWIAAAAAAAVMLLAY</sequence>
<evidence type="ECO:0000313" key="15">
    <source>
        <dbReference type="Proteomes" id="UP000233837"/>
    </source>
</evidence>
<comment type="function">
    <text evidence="11">May be a cell surface adhesion protein.</text>
</comment>
<evidence type="ECO:0000256" key="4">
    <source>
        <dbReference type="ARBA" id="ARBA00022622"/>
    </source>
</evidence>
<dbReference type="FunFam" id="2.30.180.10:FF:000010">
    <property type="entry name" value="Fasciclin-like arabinogalactan protein 2"/>
    <property type="match status" value="1"/>
</dbReference>
<dbReference type="OrthoDB" id="682048at2759"/>
<dbReference type="Gene3D" id="2.30.180.10">
    <property type="entry name" value="FAS1 domain"/>
    <property type="match status" value="2"/>
</dbReference>
<dbReference type="GO" id="GO:0005886">
    <property type="term" value="C:plasma membrane"/>
    <property type="evidence" value="ECO:0007669"/>
    <property type="project" value="UniProtKB-SubCell"/>
</dbReference>
<gene>
    <name evidence="14" type="primary">FLA2</name>
    <name evidence="14" type="ORF">MA16_Dca018080</name>
</gene>
<dbReference type="FunFam" id="2.30.180.10:FF:000008">
    <property type="entry name" value="Fasciclin-like arabinogalactan protein 10"/>
    <property type="match status" value="1"/>
</dbReference>
<name>A0A2I0XI20_9ASPA</name>
<evidence type="ECO:0000256" key="6">
    <source>
        <dbReference type="ARBA" id="ARBA00022737"/>
    </source>
</evidence>
<evidence type="ECO:0000256" key="1">
    <source>
        <dbReference type="ARBA" id="ARBA00004609"/>
    </source>
</evidence>